<keyword evidence="2" id="KW-1185">Reference proteome</keyword>
<proteinExistence type="predicted"/>
<evidence type="ECO:0000313" key="1">
    <source>
        <dbReference type="EMBL" id="KAJ4723286.1"/>
    </source>
</evidence>
<accession>A0ACC1YIL6</accession>
<protein>
    <submittedName>
        <fullName evidence="1">Phospholipase D</fullName>
    </submittedName>
</protein>
<dbReference type="EMBL" id="CM051396">
    <property type="protein sequence ID" value="KAJ4723286.1"/>
    <property type="molecule type" value="Genomic_DNA"/>
</dbReference>
<reference evidence="1 2" key="1">
    <citation type="journal article" date="2023" name="Science">
        <title>Complex scaffold remodeling in plant triterpene biosynthesis.</title>
        <authorList>
            <person name="De La Pena R."/>
            <person name="Hodgson H."/>
            <person name="Liu J.C."/>
            <person name="Stephenson M.J."/>
            <person name="Martin A.C."/>
            <person name="Owen C."/>
            <person name="Harkess A."/>
            <person name="Leebens-Mack J."/>
            <person name="Jimenez L.E."/>
            <person name="Osbourn A."/>
            <person name="Sattely E.S."/>
        </authorList>
    </citation>
    <scope>NUCLEOTIDE SEQUENCE [LARGE SCALE GENOMIC DNA]</scope>
    <source>
        <strain evidence="2">cv. JPN11</strain>
        <tissue evidence="1">Leaf</tissue>
    </source>
</reference>
<comment type="caution">
    <text evidence="1">The sequence shown here is derived from an EMBL/GenBank/DDBJ whole genome shotgun (WGS) entry which is preliminary data.</text>
</comment>
<organism evidence="1 2">
    <name type="scientific">Melia azedarach</name>
    <name type="common">Chinaberry tree</name>
    <dbReference type="NCBI Taxonomy" id="155640"/>
    <lineage>
        <taxon>Eukaryota</taxon>
        <taxon>Viridiplantae</taxon>
        <taxon>Streptophyta</taxon>
        <taxon>Embryophyta</taxon>
        <taxon>Tracheophyta</taxon>
        <taxon>Spermatophyta</taxon>
        <taxon>Magnoliopsida</taxon>
        <taxon>eudicotyledons</taxon>
        <taxon>Gunneridae</taxon>
        <taxon>Pentapetalae</taxon>
        <taxon>rosids</taxon>
        <taxon>malvids</taxon>
        <taxon>Sapindales</taxon>
        <taxon>Meliaceae</taxon>
        <taxon>Melia</taxon>
    </lineage>
</organism>
<gene>
    <name evidence="1" type="ORF">OWV82_006672</name>
</gene>
<sequence length="252" mass="28910">MITSDPYVTVVVSQAMVARTRVVKNSQSPIWNEYFVIPLAHPLVDLEFQVKDNDLFGAEIIGSVKISTQKIATKELISGWFEVLCPSEKLPKPEITLNIELKFKPYKKNPVYWHSIVGNPEQQRVRHTYFSLRRGNQLKLYQESQVTLGLLHDIELDGGKVYRPGTCWKDICYAISETHHLIYIVGWSVFHKIKLIREPTKSLSRGSDLRIGELLKYKSEEGVRGLLLVLNDTTSHDKFGIKTMRTFCKSAF</sequence>
<dbReference type="Proteomes" id="UP001164539">
    <property type="component" value="Chromosome 3"/>
</dbReference>
<evidence type="ECO:0000313" key="2">
    <source>
        <dbReference type="Proteomes" id="UP001164539"/>
    </source>
</evidence>
<name>A0ACC1YIL6_MELAZ</name>